<evidence type="ECO:0000256" key="6">
    <source>
        <dbReference type="ARBA" id="ARBA00022777"/>
    </source>
</evidence>
<feature type="domain" description="Histidine kinase" evidence="10">
    <location>
        <begin position="543"/>
        <end position="767"/>
    </location>
</feature>
<keyword evidence="6" id="KW-0418">Kinase</keyword>
<dbReference type="InterPro" id="IPR000014">
    <property type="entry name" value="PAS"/>
</dbReference>
<dbReference type="CDD" id="cd00130">
    <property type="entry name" value="PAS"/>
    <property type="match status" value="1"/>
</dbReference>
<dbReference type="Gene3D" id="1.10.287.130">
    <property type="match status" value="1"/>
</dbReference>
<dbReference type="InterPro" id="IPR005467">
    <property type="entry name" value="His_kinase_dom"/>
</dbReference>
<dbReference type="SMART" id="SM00387">
    <property type="entry name" value="HATPase_c"/>
    <property type="match status" value="1"/>
</dbReference>
<comment type="caution">
    <text evidence="14">The sequence shown here is derived from an EMBL/GenBank/DDBJ whole genome shotgun (WGS) entry which is preliminary data.</text>
</comment>
<dbReference type="SUPFAM" id="SSF52172">
    <property type="entry name" value="CheY-like"/>
    <property type="match status" value="2"/>
</dbReference>
<name>N2AL35_9FIRM</name>
<evidence type="ECO:0000256" key="9">
    <source>
        <dbReference type="PROSITE-ProRule" id="PRU00169"/>
    </source>
</evidence>
<dbReference type="PROSITE" id="PS50110">
    <property type="entry name" value="RESPONSE_REGULATORY"/>
    <property type="match status" value="2"/>
</dbReference>
<dbReference type="eggNOG" id="COG2205">
    <property type="taxonomic scope" value="Bacteria"/>
</dbReference>
<dbReference type="InterPro" id="IPR036097">
    <property type="entry name" value="HisK_dim/P_sf"/>
</dbReference>
<evidence type="ECO:0000313" key="15">
    <source>
        <dbReference type="Proteomes" id="UP000012589"/>
    </source>
</evidence>
<evidence type="ECO:0000256" key="1">
    <source>
        <dbReference type="ARBA" id="ARBA00000085"/>
    </source>
</evidence>
<dbReference type="SMART" id="SM00086">
    <property type="entry name" value="PAC"/>
    <property type="match status" value="2"/>
</dbReference>
<feature type="domain" description="Response regulatory" evidence="11">
    <location>
        <begin position="925"/>
        <end position="1046"/>
    </location>
</feature>
<dbReference type="InterPro" id="IPR003594">
    <property type="entry name" value="HATPase_dom"/>
</dbReference>
<dbReference type="InterPro" id="IPR035965">
    <property type="entry name" value="PAS-like_dom_sf"/>
</dbReference>
<dbReference type="Pfam" id="PF08447">
    <property type="entry name" value="PAS_3"/>
    <property type="match status" value="1"/>
</dbReference>
<organism evidence="14 15">
    <name type="scientific">Eubacterium plexicaudatum ASF492</name>
    <dbReference type="NCBI Taxonomy" id="1235802"/>
    <lineage>
        <taxon>Bacteria</taxon>
        <taxon>Bacillati</taxon>
        <taxon>Bacillota</taxon>
        <taxon>Clostridia</taxon>
        <taxon>Eubacteriales</taxon>
        <taxon>Eubacteriaceae</taxon>
        <taxon>Eubacterium</taxon>
    </lineage>
</organism>
<comment type="function">
    <text evidence="8">May play the central regulatory role in sporulation. It may be an element of the effector pathway responsible for the activation of sporulation genes in response to nutritional stress. Spo0A may act in concert with spo0H (a sigma factor) to control the expression of some genes that are critical to the sporulation process.</text>
</comment>
<evidence type="ECO:0000256" key="3">
    <source>
        <dbReference type="ARBA" id="ARBA00018672"/>
    </source>
</evidence>
<evidence type="ECO:0000256" key="8">
    <source>
        <dbReference type="ARBA" id="ARBA00024867"/>
    </source>
</evidence>
<dbReference type="Gene3D" id="3.30.450.20">
    <property type="entry name" value="PAS domain"/>
    <property type="match status" value="2"/>
</dbReference>
<evidence type="ECO:0000259" key="11">
    <source>
        <dbReference type="PROSITE" id="PS50110"/>
    </source>
</evidence>
<dbReference type="SMART" id="SM00448">
    <property type="entry name" value="REC"/>
    <property type="match status" value="2"/>
</dbReference>
<evidence type="ECO:0000256" key="2">
    <source>
        <dbReference type="ARBA" id="ARBA00012438"/>
    </source>
</evidence>
<reference evidence="14 15" key="1">
    <citation type="journal article" date="2014" name="Genome Announc.">
        <title>Draft genome sequences of the altered schaedler flora, a defined bacterial community from gnotobiotic mice.</title>
        <authorList>
            <person name="Wannemuehler M.J."/>
            <person name="Overstreet A.M."/>
            <person name="Ward D.V."/>
            <person name="Phillips G.J."/>
        </authorList>
    </citation>
    <scope>NUCLEOTIDE SEQUENCE [LARGE SCALE GENOMIC DNA]</scope>
    <source>
        <strain evidence="14 15">ASF492</strain>
    </source>
</reference>
<dbReference type="PANTHER" id="PTHR43047">
    <property type="entry name" value="TWO-COMPONENT HISTIDINE PROTEIN KINASE"/>
    <property type="match status" value="1"/>
</dbReference>
<feature type="domain" description="PAS" evidence="12">
    <location>
        <begin position="255"/>
        <end position="330"/>
    </location>
</feature>
<evidence type="ECO:0000256" key="4">
    <source>
        <dbReference type="ARBA" id="ARBA00022553"/>
    </source>
</evidence>
<evidence type="ECO:0000313" key="14">
    <source>
        <dbReference type="EMBL" id="EMZ27223.1"/>
    </source>
</evidence>
<dbReference type="InterPro" id="IPR003661">
    <property type="entry name" value="HisK_dim/P_dom"/>
</dbReference>
<dbReference type="eggNOG" id="COG2202">
    <property type="taxonomic scope" value="Bacteria"/>
</dbReference>
<dbReference type="PROSITE" id="PS50112">
    <property type="entry name" value="PAS"/>
    <property type="match status" value="1"/>
</dbReference>
<dbReference type="InterPro" id="IPR001610">
    <property type="entry name" value="PAC"/>
</dbReference>
<dbReference type="SUPFAM" id="SSF55874">
    <property type="entry name" value="ATPase domain of HSP90 chaperone/DNA topoisomerase II/histidine kinase"/>
    <property type="match status" value="1"/>
</dbReference>
<feature type="modified residue" description="4-aspartylphosphate" evidence="9">
    <location>
        <position position="838"/>
    </location>
</feature>
<dbReference type="InterPro" id="IPR013655">
    <property type="entry name" value="PAS_fold_3"/>
</dbReference>
<dbReference type="eggNOG" id="COG0784">
    <property type="taxonomic scope" value="Bacteria"/>
</dbReference>
<dbReference type="PROSITE" id="PS50109">
    <property type="entry name" value="HIS_KIN"/>
    <property type="match status" value="1"/>
</dbReference>
<evidence type="ECO:0000256" key="5">
    <source>
        <dbReference type="ARBA" id="ARBA00022679"/>
    </source>
</evidence>
<dbReference type="InterPro" id="IPR001789">
    <property type="entry name" value="Sig_transdc_resp-reg_receiver"/>
</dbReference>
<dbReference type="PATRIC" id="fig|1235802.3.peg.2485"/>
<protein>
    <recommendedName>
        <fullName evidence="3">Stage 0 sporulation protein A homolog</fullName>
        <ecNumber evidence="2">2.7.13.3</ecNumber>
    </recommendedName>
</protein>
<dbReference type="Pfam" id="PF08448">
    <property type="entry name" value="PAS_4"/>
    <property type="match status" value="1"/>
</dbReference>
<dbReference type="STRING" id="1235802.C823_02347"/>
<dbReference type="InterPro" id="IPR004358">
    <property type="entry name" value="Sig_transdc_His_kin-like_C"/>
</dbReference>
<feature type="modified residue" description="4-aspartylphosphate" evidence="9">
    <location>
        <position position="977"/>
    </location>
</feature>
<dbReference type="SMART" id="SM00388">
    <property type="entry name" value="HisKA"/>
    <property type="match status" value="1"/>
</dbReference>
<dbReference type="Proteomes" id="UP000012589">
    <property type="component" value="Unassembled WGS sequence"/>
</dbReference>
<dbReference type="Gene3D" id="3.40.50.2300">
    <property type="match status" value="2"/>
</dbReference>
<dbReference type="OrthoDB" id="9804263at2"/>
<dbReference type="InterPro" id="IPR011006">
    <property type="entry name" value="CheY-like_superfamily"/>
</dbReference>
<dbReference type="CDD" id="cd00082">
    <property type="entry name" value="HisKA"/>
    <property type="match status" value="1"/>
</dbReference>
<dbReference type="EC" id="2.7.13.3" evidence="2"/>
<dbReference type="GO" id="GO:0000155">
    <property type="term" value="F:phosphorelay sensor kinase activity"/>
    <property type="evidence" value="ECO:0007669"/>
    <property type="project" value="InterPro"/>
</dbReference>
<dbReference type="HOGENOM" id="CLU_000445_114_21_9"/>
<dbReference type="InterPro" id="IPR013656">
    <property type="entry name" value="PAS_4"/>
</dbReference>
<keyword evidence="15" id="KW-1185">Reference proteome</keyword>
<accession>N2AL35</accession>
<evidence type="ECO:0000259" key="10">
    <source>
        <dbReference type="PROSITE" id="PS50109"/>
    </source>
</evidence>
<dbReference type="PRINTS" id="PR00344">
    <property type="entry name" value="BCTRLSENSOR"/>
</dbReference>
<sequence length="1047" mass="118353">MYHCQIQFYLSGVQCRAFDIIKEMAPYEHYSHRFVWGQEPDPAAAAAADVIVANMEGQDAKEAMCTLLPEKRTDTELLVILEKDQVAGIIEYFGDITDVWILPMTGAELSFRFERWLQNYKTGKDLWEARHFLETTINNVPNLVWYKDKNGIHEKVNDSFCHTVGKTKQQVQGRGHAYIWDVEHDDPACIESEREVMNNRRTFVSEELVKTGDGVRTLMTYKSPLYDLDGSVMGTVGVAIDVTQERVYEQEIVQKNQTLEKIFTTIDCGVIRHTSDGSRVLSINRAALKILGYESQDEMEAEGFQTVAGSILEEDRDRFRECIESLEKEGDSISTEYRVRHKNGEILHIMGNVKLLMENGELFYQRFLLDCTAQKLQEKKREKRQEELAQALTVDYSIVCFFNLNTGKGVPIRSDERNGSAFTADENGNIYFQKSMEQYINTIVHEEDREKMLELIQTDALRQKLEEQGVQHANYRAVLDGEVSYYQLKAVRTGSWNRQCGIVIGLRSVDVEIRKEMEQKNLLETALMQANRASKAKSVFLSNMSHDIRTPMNAIVGFTALAIAHIDQREQVEEYLKKIMTSGNHLLSLINDVLDMSRIESGRMNLDEKPCCLPDILHGLRNMLQADIHAKRLDLYMDAVDIMHEEIYCDKLRLNQVLLNLLGNAVKYTGAGGMISMRITEKPASADECAVYEFTIRDTGFGMSNDFVAHIFEPFEREKNSTISGIQGTGLGMAITKNIVDLMNGTISVKSEIGEGTEVTVCFTFRLHNGEKLPQDIPKLKNCRALVVDDDFNTCDSVTYMLGQIGMRAEWTLSGKEALLRTHQAVTRGDIYTVYVIDWMLPDMNGIEVTRRIRKEMGDEVPIILLTAYDWSDIEDEAKEAGITAFCSKPLFLSELRGCLHSIVESENVENTDSTKETEARHAGRILLAEDNEINQEIAAAILGDAGFTTEIAGNGQIALNMLKNSIPGYYQLVLMDVQMPVMDGYETTKAIRKLSNKKLSSIPILAMTANAFEEDKQQAIECGMNGHLSKPIDVDVLLATLDKILS</sequence>
<evidence type="ECO:0000259" key="13">
    <source>
        <dbReference type="PROSITE" id="PS50113"/>
    </source>
</evidence>
<evidence type="ECO:0000259" key="12">
    <source>
        <dbReference type="PROSITE" id="PS50112"/>
    </source>
</evidence>
<feature type="domain" description="PAC" evidence="13">
    <location>
        <begin position="202"/>
        <end position="254"/>
    </location>
</feature>
<gene>
    <name evidence="14" type="ORF">C823_02347</name>
</gene>
<dbReference type="SUPFAM" id="SSF55785">
    <property type="entry name" value="PYP-like sensor domain (PAS domain)"/>
    <property type="match status" value="2"/>
</dbReference>
<dbReference type="SMART" id="SM00091">
    <property type="entry name" value="PAS"/>
    <property type="match status" value="2"/>
</dbReference>
<keyword evidence="4 9" id="KW-0597">Phosphoprotein</keyword>
<dbReference type="Pfam" id="PF02518">
    <property type="entry name" value="HATPase_c"/>
    <property type="match status" value="1"/>
</dbReference>
<comment type="catalytic activity">
    <reaction evidence="1">
        <text>ATP + protein L-histidine = ADP + protein N-phospho-L-histidine.</text>
        <dbReference type="EC" id="2.7.13.3"/>
    </reaction>
</comment>
<dbReference type="EMBL" id="AQFT01000072">
    <property type="protein sequence ID" value="EMZ27223.1"/>
    <property type="molecule type" value="Genomic_DNA"/>
</dbReference>
<keyword evidence="7" id="KW-0902">Two-component regulatory system</keyword>
<dbReference type="Pfam" id="PF00512">
    <property type="entry name" value="HisKA"/>
    <property type="match status" value="1"/>
</dbReference>
<dbReference type="PROSITE" id="PS50113">
    <property type="entry name" value="PAC"/>
    <property type="match status" value="1"/>
</dbReference>
<dbReference type="Gene3D" id="3.30.565.10">
    <property type="entry name" value="Histidine kinase-like ATPase, C-terminal domain"/>
    <property type="match status" value="1"/>
</dbReference>
<dbReference type="InterPro" id="IPR000700">
    <property type="entry name" value="PAS-assoc_C"/>
</dbReference>
<dbReference type="NCBIfam" id="TIGR00229">
    <property type="entry name" value="sensory_box"/>
    <property type="match status" value="2"/>
</dbReference>
<proteinExistence type="predicted"/>
<dbReference type="CDD" id="cd17546">
    <property type="entry name" value="REC_hyHK_CKI1_RcsC-like"/>
    <property type="match status" value="1"/>
</dbReference>
<dbReference type="SUPFAM" id="SSF47384">
    <property type="entry name" value="Homodimeric domain of signal transducing histidine kinase"/>
    <property type="match status" value="1"/>
</dbReference>
<dbReference type="AlphaFoldDB" id="N2AL35"/>
<dbReference type="InterPro" id="IPR036890">
    <property type="entry name" value="HATPase_C_sf"/>
</dbReference>
<feature type="domain" description="Response regulatory" evidence="11">
    <location>
        <begin position="784"/>
        <end position="904"/>
    </location>
</feature>
<dbReference type="Pfam" id="PF00072">
    <property type="entry name" value="Response_reg"/>
    <property type="match status" value="2"/>
</dbReference>
<evidence type="ECO:0000256" key="7">
    <source>
        <dbReference type="ARBA" id="ARBA00023012"/>
    </source>
</evidence>
<keyword evidence="5" id="KW-0808">Transferase</keyword>